<feature type="transmembrane region" description="Helical" evidence="1">
    <location>
        <begin position="21"/>
        <end position="37"/>
    </location>
</feature>
<proteinExistence type="predicted"/>
<keyword evidence="1" id="KW-1133">Transmembrane helix</keyword>
<comment type="caution">
    <text evidence="2">The sequence shown here is derived from an EMBL/GenBank/DDBJ whole genome shotgun (WGS) entry which is preliminary data.</text>
</comment>
<evidence type="ECO:0000313" key="3">
    <source>
        <dbReference type="Proteomes" id="UP001153076"/>
    </source>
</evidence>
<dbReference type="EMBL" id="JAKOGI010000070">
    <property type="protein sequence ID" value="KAJ8445834.1"/>
    <property type="molecule type" value="Genomic_DNA"/>
</dbReference>
<keyword evidence="3" id="KW-1185">Reference proteome</keyword>
<organism evidence="2 3">
    <name type="scientific">Carnegiea gigantea</name>
    <dbReference type="NCBI Taxonomy" id="171969"/>
    <lineage>
        <taxon>Eukaryota</taxon>
        <taxon>Viridiplantae</taxon>
        <taxon>Streptophyta</taxon>
        <taxon>Embryophyta</taxon>
        <taxon>Tracheophyta</taxon>
        <taxon>Spermatophyta</taxon>
        <taxon>Magnoliopsida</taxon>
        <taxon>eudicotyledons</taxon>
        <taxon>Gunneridae</taxon>
        <taxon>Pentapetalae</taxon>
        <taxon>Caryophyllales</taxon>
        <taxon>Cactineae</taxon>
        <taxon>Cactaceae</taxon>
        <taxon>Cactoideae</taxon>
        <taxon>Echinocereeae</taxon>
        <taxon>Carnegiea</taxon>
    </lineage>
</organism>
<evidence type="ECO:0000313" key="2">
    <source>
        <dbReference type="EMBL" id="KAJ8445834.1"/>
    </source>
</evidence>
<sequence>MNYQTTISEIIRGKRRVRKKPLKIFGAFMFALFPSIQPQQDQHLFIPSSYNSWSSTSLNLSTANVKGKSQGTHDMCYGEVLEEGGDEEVTFEGRSRKHMLVKERMGVKEVRIMVKETIGGNLSEHKVWYNLKYDRQMLMSVEANMDVRIIFNGNDEYGYLYMGDNDGPRRIFRDLQVDFDAN</sequence>
<keyword evidence="1" id="KW-0812">Transmembrane</keyword>
<reference evidence="2" key="1">
    <citation type="submission" date="2022-04" db="EMBL/GenBank/DDBJ databases">
        <title>Carnegiea gigantea Genome sequencing and assembly v2.</title>
        <authorList>
            <person name="Copetti D."/>
            <person name="Sanderson M.J."/>
            <person name="Burquez A."/>
            <person name="Wojciechowski M.F."/>
        </authorList>
    </citation>
    <scope>NUCLEOTIDE SEQUENCE</scope>
    <source>
        <strain evidence="2">SGP5-SGP5p</strain>
        <tissue evidence="2">Aerial part</tissue>
    </source>
</reference>
<protein>
    <submittedName>
        <fullName evidence="2">Uncharacterized protein</fullName>
    </submittedName>
</protein>
<dbReference type="AlphaFoldDB" id="A0A9Q1KLN7"/>
<accession>A0A9Q1KLN7</accession>
<name>A0A9Q1KLN7_9CARY</name>
<gene>
    <name evidence="2" type="ORF">Cgig2_027915</name>
</gene>
<evidence type="ECO:0000256" key="1">
    <source>
        <dbReference type="SAM" id="Phobius"/>
    </source>
</evidence>
<keyword evidence="1" id="KW-0472">Membrane</keyword>
<dbReference type="Proteomes" id="UP001153076">
    <property type="component" value="Unassembled WGS sequence"/>
</dbReference>